<name>A0A7I9ZVS1_9MYCO</name>
<dbReference type="SMART" id="SM00530">
    <property type="entry name" value="HTH_XRE"/>
    <property type="match status" value="1"/>
</dbReference>
<organism evidence="2 3">
    <name type="scientific">Mycolicibacterium hippocampi</name>
    <dbReference type="NCBI Taxonomy" id="659824"/>
    <lineage>
        <taxon>Bacteria</taxon>
        <taxon>Bacillati</taxon>
        <taxon>Actinomycetota</taxon>
        <taxon>Actinomycetes</taxon>
        <taxon>Mycobacteriales</taxon>
        <taxon>Mycobacteriaceae</taxon>
        <taxon>Mycolicibacterium</taxon>
    </lineage>
</organism>
<dbReference type="Gene3D" id="1.10.260.40">
    <property type="entry name" value="lambda repressor-like DNA-binding domains"/>
    <property type="match status" value="1"/>
</dbReference>
<reference evidence="2 3" key="1">
    <citation type="journal article" date="2019" name="Emerg. Microbes Infect.">
        <title>Comprehensive subspecies identification of 175 nontuberculous mycobacteria species based on 7547 genomic profiles.</title>
        <authorList>
            <person name="Matsumoto Y."/>
            <person name="Kinjo T."/>
            <person name="Motooka D."/>
            <person name="Nabeya D."/>
            <person name="Jung N."/>
            <person name="Uechi K."/>
            <person name="Horii T."/>
            <person name="Iida T."/>
            <person name="Fujita J."/>
            <person name="Nakamura S."/>
        </authorList>
    </citation>
    <scope>NUCLEOTIDE SEQUENCE [LARGE SCALE GENOMIC DNA]</scope>
    <source>
        <strain evidence="2 3">JCM 30996</strain>
    </source>
</reference>
<dbReference type="PANTHER" id="PTHR35010">
    <property type="entry name" value="BLL4672 PROTEIN-RELATED"/>
    <property type="match status" value="1"/>
</dbReference>
<keyword evidence="3" id="KW-1185">Reference proteome</keyword>
<accession>A0A7I9ZVS1</accession>
<dbReference type="InterPro" id="IPR041413">
    <property type="entry name" value="MLTR_LBD"/>
</dbReference>
<comment type="caution">
    <text evidence="2">The sequence shown here is derived from an EMBL/GenBank/DDBJ whole genome shotgun (WGS) entry which is preliminary data.</text>
</comment>
<dbReference type="Proteomes" id="UP000465304">
    <property type="component" value="Unassembled WGS sequence"/>
</dbReference>
<dbReference type="PROSITE" id="PS50943">
    <property type="entry name" value="HTH_CROC1"/>
    <property type="match status" value="1"/>
</dbReference>
<dbReference type="InterPro" id="IPR001387">
    <property type="entry name" value="Cro/C1-type_HTH"/>
</dbReference>
<proteinExistence type="predicted"/>
<dbReference type="RefSeq" id="WP_163894493.1">
    <property type="nucleotide sequence ID" value="NZ_BLLB01000002.1"/>
</dbReference>
<keyword evidence="2" id="KW-0238">DNA-binding</keyword>
<dbReference type="GO" id="GO:0003677">
    <property type="term" value="F:DNA binding"/>
    <property type="evidence" value="ECO:0007669"/>
    <property type="project" value="UniProtKB-KW"/>
</dbReference>
<dbReference type="Pfam" id="PF17765">
    <property type="entry name" value="MLTR_LBD"/>
    <property type="match status" value="1"/>
</dbReference>
<dbReference type="PANTHER" id="PTHR35010:SF2">
    <property type="entry name" value="BLL4672 PROTEIN"/>
    <property type="match status" value="1"/>
</dbReference>
<dbReference type="InterPro" id="IPR010982">
    <property type="entry name" value="Lambda_DNA-bd_dom_sf"/>
</dbReference>
<dbReference type="CDD" id="cd00093">
    <property type="entry name" value="HTH_XRE"/>
    <property type="match status" value="1"/>
</dbReference>
<protein>
    <submittedName>
        <fullName evidence="2">DNA-binding protein</fullName>
    </submittedName>
</protein>
<dbReference type="SUPFAM" id="SSF47413">
    <property type="entry name" value="lambda repressor-like DNA-binding domains"/>
    <property type="match status" value="1"/>
</dbReference>
<evidence type="ECO:0000259" key="1">
    <source>
        <dbReference type="PROSITE" id="PS50943"/>
    </source>
</evidence>
<sequence length="280" mass="31450">MDRDALAEFLRRRRESMTPAEVGLSDGVRHRRTAGLRREEVAQLAAMSVDYYCRLEQSRSPQPSTQMIRALARALRLTDDETAHLHRLAGHAAPDRTVRSHHVRPALLFVLDQMRDAAAFVCSDTYVILAQNDVAKLLMGDRTATATGVRDSLAWHWFTDPHARDEVPADEHDEHSRTTVADLRAAWARRRNDADMQELVDALLEHSAEFAELWARHEVAVRRRQRKTFQTKVGPITLDCEVLITEDDKQLVVLTPPAGSTALADLRLLAVVGDQAVGSD</sequence>
<feature type="domain" description="HTH cro/C1-type" evidence="1">
    <location>
        <begin position="34"/>
        <end position="82"/>
    </location>
</feature>
<evidence type="ECO:0000313" key="2">
    <source>
        <dbReference type="EMBL" id="GFH05044.1"/>
    </source>
</evidence>
<gene>
    <name evidence="2" type="ORF">MHIP_55270</name>
</gene>
<evidence type="ECO:0000313" key="3">
    <source>
        <dbReference type="Proteomes" id="UP000465304"/>
    </source>
</evidence>
<dbReference type="EMBL" id="BLLB01000002">
    <property type="protein sequence ID" value="GFH05044.1"/>
    <property type="molecule type" value="Genomic_DNA"/>
</dbReference>
<dbReference type="Gene3D" id="3.30.450.180">
    <property type="match status" value="1"/>
</dbReference>
<dbReference type="Pfam" id="PF13560">
    <property type="entry name" value="HTH_31"/>
    <property type="match status" value="1"/>
</dbReference>
<dbReference type="AlphaFoldDB" id="A0A7I9ZVS1"/>